<reference evidence="9 10" key="1">
    <citation type="submission" date="2017-04" db="EMBL/GenBank/DDBJ databases">
        <title>Novel microbial lineages endemic to geothermal iron-oxide mats fill important gaps in the evolutionary history of Archaea.</title>
        <authorList>
            <person name="Jay Z.J."/>
            <person name="Beam J.P."/>
            <person name="Dlakic M."/>
            <person name="Rusch D.B."/>
            <person name="Kozubal M.A."/>
            <person name="Inskeep W.P."/>
        </authorList>
    </citation>
    <scope>NUCLEOTIDE SEQUENCE [LARGE SCALE GENOMIC DNA]</scope>
    <source>
        <strain evidence="9">OSP_D</strain>
    </source>
</reference>
<dbReference type="Pfam" id="PF00510">
    <property type="entry name" value="COX3"/>
    <property type="match status" value="1"/>
</dbReference>
<feature type="transmembrane region" description="Helical" evidence="6">
    <location>
        <begin position="212"/>
        <end position="237"/>
    </location>
</feature>
<feature type="transmembrane region" description="Helical" evidence="6">
    <location>
        <begin position="793"/>
        <end position="819"/>
    </location>
</feature>
<dbReference type="PROSITE" id="PS50855">
    <property type="entry name" value="COX1"/>
    <property type="match status" value="1"/>
</dbReference>
<keyword evidence="4 6" id="KW-0472">Membrane</keyword>
<evidence type="ECO:0000256" key="6">
    <source>
        <dbReference type="SAM" id="Phobius"/>
    </source>
</evidence>
<dbReference type="SUPFAM" id="SSF81442">
    <property type="entry name" value="Cytochrome c oxidase subunit I-like"/>
    <property type="match status" value="1"/>
</dbReference>
<feature type="transmembrane region" description="Helical" evidence="6">
    <location>
        <begin position="123"/>
        <end position="147"/>
    </location>
</feature>
<gene>
    <name evidence="9" type="ORF">B9Q01_02365</name>
</gene>
<dbReference type="PANTHER" id="PTHR10422:SF18">
    <property type="entry name" value="CYTOCHROME C OXIDASE SUBUNIT 1"/>
    <property type="match status" value="1"/>
</dbReference>
<keyword evidence="5" id="KW-0249">Electron transport</keyword>
<dbReference type="Gene3D" id="1.20.210.10">
    <property type="entry name" value="Cytochrome c oxidase-like, subunit I domain"/>
    <property type="match status" value="1"/>
</dbReference>
<keyword evidence="2 5" id="KW-0812">Transmembrane</keyword>
<feature type="domain" description="Heme-copper oxidase subunit III family profile" evidence="7">
    <location>
        <begin position="602"/>
        <end position="856"/>
    </location>
</feature>
<feature type="transmembrane region" description="Helical" evidence="6">
    <location>
        <begin position="474"/>
        <end position="496"/>
    </location>
</feature>
<evidence type="ECO:0000313" key="9">
    <source>
        <dbReference type="EMBL" id="PSN84088.1"/>
    </source>
</evidence>
<feature type="transmembrane region" description="Helical" evidence="6">
    <location>
        <begin position="81"/>
        <end position="103"/>
    </location>
</feature>
<evidence type="ECO:0000256" key="2">
    <source>
        <dbReference type="ARBA" id="ARBA00022692"/>
    </source>
</evidence>
<dbReference type="InterPro" id="IPR000298">
    <property type="entry name" value="Cyt_c_oxidase-like_su3"/>
</dbReference>
<dbReference type="InterPro" id="IPR023616">
    <property type="entry name" value="Cyt_c_oxase-like_su1_dom"/>
</dbReference>
<comment type="similarity">
    <text evidence="5">Belongs to the heme-copper respiratory oxidase family.</text>
</comment>
<dbReference type="EMBL" id="NEXC01000008">
    <property type="protein sequence ID" value="PSN84088.1"/>
    <property type="molecule type" value="Genomic_DNA"/>
</dbReference>
<keyword evidence="5" id="KW-0479">Metal-binding</keyword>
<feature type="transmembrane region" description="Helical" evidence="6">
    <location>
        <begin position="307"/>
        <end position="325"/>
    </location>
</feature>
<dbReference type="Pfam" id="PF00115">
    <property type="entry name" value="COX1"/>
    <property type="match status" value="1"/>
</dbReference>
<evidence type="ECO:0000256" key="4">
    <source>
        <dbReference type="ARBA" id="ARBA00023136"/>
    </source>
</evidence>
<comment type="subcellular location">
    <subcellularLocation>
        <location evidence="1">Membrane</location>
        <topology evidence="1">Multi-pass membrane protein</topology>
    </subcellularLocation>
</comment>
<dbReference type="GO" id="GO:0015990">
    <property type="term" value="P:electron transport coupled proton transport"/>
    <property type="evidence" value="ECO:0007669"/>
    <property type="project" value="TreeGrafter"/>
</dbReference>
<dbReference type="PRINTS" id="PR01165">
    <property type="entry name" value="CYCOXIDASEI"/>
</dbReference>
<feature type="transmembrane region" description="Helical" evidence="6">
    <location>
        <begin position="9"/>
        <end position="28"/>
    </location>
</feature>
<feature type="transmembrane region" description="Helical" evidence="6">
    <location>
        <begin position="404"/>
        <end position="428"/>
    </location>
</feature>
<dbReference type="InterPro" id="IPR035973">
    <property type="entry name" value="Cyt_c_oxidase_su3-like_sf"/>
</dbReference>
<dbReference type="PROSITE" id="PS50253">
    <property type="entry name" value="COX3"/>
    <property type="match status" value="1"/>
</dbReference>
<dbReference type="GO" id="GO:0022904">
    <property type="term" value="P:respiratory electron transport chain"/>
    <property type="evidence" value="ECO:0007669"/>
    <property type="project" value="InterPro"/>
</dbReference>
<proteinExistence type="inferred from homology"/>
<feature type="transmembrane region" description="Helical" evidence="6">
    <location>
        <begin position="640"/>
        <end position="656"/>
    </location>
</feature>
<dbReference type="PANTHER" id="PTHR10422">
    <property type="entry name" value="CYTOCHROME C OXIDASE SUBUNIT 1"/>
    <property type="match status" value="1"/>
</dbReference>
<dbReference type="Proteomes" id="UP000240880">
    <property type="component" value="Unassembled WGS sequence"/>
</dbReference>
<evidence type="ECO:0000256" key="3">
    <source>
        <dbReference type="ARBA" id="ARBA00022989"/>
    </source>
</evidence>
<dbReference type="CDD" id="cd00386">
    <property type="entry name" value="Heme_Cu_Oxidase_III_like"/>
    <property type="match status" value="1"/>
</dbReference>
<dbReference type="SUPFAM" id="SSF81452">
    <property type="entry name" value="Cytochrome c oxidase subunit III-like"/>
    <property type="match status" value="1"/>
</dbReference>
<feature type="transmembrane region" description="Helical" evidence="6">
    <location>
        <begin position="831"/>
        <end position="853"/>
    </location>
</feature>
<evidence type="ECO:0000313" key="10">
    <source>
        <dbReference type="Proteomes" id="UP000240880"/>
    </source>
</evidence>
<sequence>MSSRTSDSAHFWLLFCGLLGGTLLEIFLHNDFLYQTPQILITWSIAVFVYFLWKKPYLFSHKEGPKSWIMRWLMTTNHRDIGIMYILTSFYMAFVGGALAILMRAQLMHPNSSLLVGNQYNEAVSAHGLIMVLWFLSPFAFGLANYIVPLQIGAKDLAFPRLNAMSFWFYAFSCVLLISSFFLPGGSVNAGWTLYAPLNGAEFMPGAGPTVSLLALLMLIASVTMTGVNFLVTVFTMRAPEITISKIPMFTWFIVFTVIQMVFAFPGLLAAALMLGMDRVAGMLFFTARGASMLWDNLFWYFGHPEVYIILLPAFGALAEIIPVFSGRRELYGKKVFLIATFTTVIPLSLFIWGHHMYTTILPLPEKEMFEVGTEAISLPFGLMVFGFLWTLETGRIRLSTPMLFALGSLALFIIGGITGVFLSSIVLDQEFRGAYFVVAHFHYVMVGATLFGLFAALYYWFPKITGKMFSETLGKIHFALSFLLFNVTFFPMFFLYQMPRRIFTYNVESWVLPNFVASIGAFLFVAVQAIMVVNLVFSTLYGGIAPKNPWEAHTSEWQSDEALVTFSQTSRSQIKLSSLLLRLIFVPTTKNITIQNNQEIKEDVVVLEHVSSKPVTIAAGLTLFLFGFAILNYVFAGPIFVLGLLLTLYGLTGLARESLHAKFNAFENGLVEAWPFKGVTRLRLAVWIFLLSEVIMFTTILTSDTYLRMLTQNWPAINTLHPVLPGLLLTIVLLSGSLTGFLALNSAKNGNNKRGFLWLLVTVVLGSLFIIVEGDEWSQLFAQGLAPFSNNALSTYFFTTGVHMAHVLSAISVAVYLLRKLWVNKSDYEALEAWAIYWSFVDAIWVILYFFFYLG</sequence>
<dbReference type="GO" id="GO:0004129">
    <property type="term" value="F:cytochrome-c oxidase activity"/>
    <property type="evidence" value="ECO:0007669"/>
    <property type="project" value="InterPro"/>
</dbReference>
<comment type="caution">
    <text evidence="9">The sequence shown here is derived from an EMBL/GenBank/DDBJ whole genome shotgun (WGS) entry which is preliminary data.</text>
</comment>
<feature type="transmembrane region" description="Helical" evidence="6">
    <location>
        <begin position="516"/>
        <end position="538"/>
    </location>
</feature>
<feature type="transmembrane region" description="Helical" evidence="6">
    <location>
        <begin position="376"/>
        <end position="392"/>
    </location>
</feature>
<evidence type="ECO:0000256" key="1">
    <source>
        <dbReference type="ARBA" id="ARBA00004141"/>
    </source>
</evidence>
<organism evidence="9 10">
    <name type="scientific">Candidatus Marsarchaeota G1 archaeon OSP_D</name>
    <dbReference type="NCBI Taxonomy" id="1978155"/>
    <lineage>
        <taxon>Archaea</taxon>
        <taxon>Candidatus Marsarchaeota</taxon>
        <taxon>Candidatus Marsarchaeota group 1</taxon>
    </lineage>
</organism>
<feature type="transmembrane region" description="Helical" evidence="6">
    <location>
        <begin position="34"/>
        <end position="53"/>
    </location>
</feature>
<dbReference type="InterPro" id="IPR023615">
    <property type="entry name" value="Cyt_c_Oxase_su1_BS"/>
</dbReference>
<evidence type="ECO:0008006" key="11">
    <source>
        <dbReference type="Google" id="ProtNLM"/>
    </source>
</evidence>
<feature type="transmembrane region" description="Helical" evidence="6">
    <location>
        <begin position="249"/>
        <end position="275"/>
    </location>
</feature>
<feature type="transmembrane region" description="Helical" evidence="6">
    <location>
        <begin position="337"/>
        <end position="356"/>
    </location>
</feature>
<keyword evidence="5" id="KW-0813">Transport</keyword>
<name>A0A2R6ACN3_9ARCH</name>
<dbReference type="Gene3D" id="1.20.120.80">
    <property type="entry name" value="Cytochrome c oxidase, subunit III, four-helix bundle"/>
    <property type="match status" value="1"/>
</dbReference>
<protein>
    <recommendedName>
        <fullName evidence="11">Cytochrome C oxidase subunit I</fullName>
    </recommendedName>
</protein>
<keyword evidence="5" id="KW-0408">Iron</keyword>
<keyword evidence="3 6" id="KW-1133">Transmembrane helix</keyword>
<feature type="transmembrane region" description="Helical" evidence="6">
    <location>
        <begin position="434"/>
        <end position="462"/>
    </location>
</feature>
<evidence type="ECO:0000259" key="8">
    <source>
        <dbReference type="PROSITE" id="PS50855"/>
    </source>
</evidence>
<feature type="transmembrane region" description="Helical" evidence="6">
    <location>
        <begin position="616"/>
        <end position="634"/>
    </location>
</feature>
<dbReference type="InterPro" id="IPR036927">
    <property type="entry name" value="Cyt_c_oxase-like_su1_sf"/>
</dbReference>
<keyword evidence="5" id="KW-0349">Heme</keyword>
<dbReference type="GO" id="GO:0020037">
    <property type="term" value="F:heme binding"/>
    <property type="evidence" value="ECO:0007669"/>
    <property type="project" value="InterPro"/>
</dbReference>
<dbReference type="InterPro" id="IPR013833">
    <property type="entry name" value="Cyt_c_oxidase_su3_a-hlx"/>
</dbReference>
<feature type="domain" description="Cytochrome oxidase subunit I profile" evidence="8">
    <location>
        <begin position="66"/>
        <end position="558"/>
    </location>
</feature>
<feature type="transmembrane region" description="Helical" evidence="6">
    <location>
        <begin position="167"/>
        <end position="192"/>
    </location>
</feature>
<dbReference type="InterPro" id="IPR000883">
    <property type="entry name" value="Cyt_C_Oxase_1"/>
</dbReference>
<dbReference type="AlphaFoldDB" id="A0A2R6ACN3"/>
<evidence type="ECO:0000256" key="5">
    <source>
        <dbReference type="RuleBase" id="RU000370"/>
    </source>
</evidence>
<accession>A0A2R6ACN3</accession>
<dbReference type="GO" id="GO:0016020">
    <property type="term" value="C:membrane"/>
    <property type="evidence" value="ECO:0007669"/>
    <property type="project" value="UniProtKB-SubCell"/>
</dbReference>
<evidence type="ECO:0000259" key="7">
    <source>
        <dbReference type="PROSITE" id="PS50253"/>
    </source>
</evidence>
<feature type="transmembrane region" description="Helical" evidence="6">
    <location>
        <begin position="724"/>
        <end position="745"/>
    </location>
</feature>
<feature type="transmembrane region" description="Helical" evidence="6">
    <location>
        <begin position="685"/>
        <end position="704"/>
    </location>
</feature>
<dbReference type="GO" id="GO:0009060">
    <property type="term" value="P:aerobic respiration"/>
    <property type="evidence" value="ECO:0007669"/>
    <property type="project" value="InterPro"/>
</dbReference>
<dbReference type="PROSITE" id="PS00077">
    <property type="entry name" value="COX1_CUB"/>
    <property type="match status" value="1"/>
</dbReference>
<feature type="transmembrane region" description="Helical" evidence="6">
    <location>
        <begin position="757"/>
        <end position="773"/>
    </location>
</feature>
<keyword evidence="5" id="KW-0679">Respiratory chain</keyword>